<keyword evidence="4" id="KW-1185">Reference proteome</keyword>
<gene>
    <name evidence="3" type="ORF">PCOR1329_LOCUS20843</name>
</gene>
<protein>
    <recommendedName>
        <fullName evidence="2">NFACT RNA-binding domain-containing protein</fullName>
    </recommendedName>
</protein>
<feature type="region of interest" description="Disordered" evidence="1">
    <location>
        <begin position="1"/>
        <end position="52"/>
    </location>
</feature>
<proteinExistence type="predicted"/>
<reference evidence="3" key="1">
    <citation type="submission" date="2023-10" db="EMBL/GenBank/DDBJ databases">
        <authorList>
            <person name="Chen Y."/>
            <person name="Shah S."/>
            <person name="Dougan E. K."/>
            <person name="Thang M."/>
            <person name="Chan C."/>
        </authorList>
    </citation>
    <scope>NUCLEOTIDE SEQUENCE [LARGE SCALE GENOMIC DNA]</scope>
</reference>
<dbReference type="Pfam" id="PF05670">
    <property type="entry name" value="NFACT-R_1"/>
    <property type="match status" value="1"/>
</dbReference>
<organism evidence="3 4">
    <name type="scientific">Prorocentrum cordatum</name>
    <dbReference type="NCBI Taxonomy" id="2364126"/>
    <lineage>
        <taxon>Eukaryota</taxon>
        <taxon>Sar</taxon>
        <taxon>Alveolata</taxon>
        <taxon>Dinophyceae</taxon>
        <taxon>Prorocentrales</taxon>
        <taxon>Prorocentraceae</taxon>
        <taxon>Prorocentrum</taxon>
    </lineage>
</organism>
<feature type="compositionally biased region" description="Basic and acidic residues" evidence="1">
    <location>
        <begin position="17"/>
        <end position="29"/>
    </location>
</feature>
<dbReference type="EMBL" id="CAUYUJ010006780">
    <property type="protein sequence ID" value="CAK0818657.1"/>
    <property type="molecule type" value="Genomic_DNA"/>
</dbReference>
<accession>A0ABN9RHW5</accession>
<feature type="region of interest" description="Disordered" evidence="1">
    <location>
        <begin position="303"/>
        <end position="328"/>
    </location>
</feature>
<dbReference type="Proteomes" id="UP001189429">
    <property type="component" value="Unassembled WGS sequence"/>
</dbReference>
<evidence type="ECO:0000259" key="2">
    <source>
        <dbReference type="Pfam" id="PF05670"/>
    </source>
</evidence>
<dbReference type="InterPro" id="IPR008532">
    <property type="entry name" value="NFACT_RNA-bd"/>
</dbReference>
<feature type="region of interest" description="Disordered" evidence="1">
    <location>
        <begin position="111"/>
        <end position="177"/>
    </location>
</feature>
<evidence type="ECO:0000313" key="3">
    <source>
        <dbReference type="EMBL" id="CAK0818657.1"/>
    </source>
</evidence>
<name>A0ABN9RHW5_9DINO</name>
<feature type="domain" description="NFACT RNA-binding" evidence="2">
    <location>
        <begin position="189"/>
        <end position="287"/>
    </location>
</feature>
<sequence>MSEGRGRGEGCGGTGGKAEEVARRGEAHRASCPPAPSAAPAGAPPMQHAAVRHAAAPWRARGARGAALLWAAAAPAAAAGMRCLWSAGRGRGPPSSGCALHQRGHRWVTARAGPRRPLGPEAAASGSAARAAGPPAGAAARGATRPAGVGALPPRGFGLPAPAQAAKPPRAPQGCKAVPVASADGSIWQVLLGKGAEENDRLSLEEGRPHETWMHVAGVPGSHAVVRLVSGASERAPPPRDVAEAAASLCAFYSKAKTQPRATVHVTTCAKVGKLPAAAPGQVVLKGGFETMSVRPLSPDQLVQGGAVAASPSGRGSAEAKRSSKRKV</sequence>
<comment type="caution">
    <text evidence="3">The sequence shown here is derived from an EMBL/GenBank/DDBJ whole genome shotgun (WGS) entry which is preliminary data.</text>
</comment>
<evidence type="ECO:0000256" key="1">
    <source>
        <dbReference type="SAM" id="MobiDB-lite"/>
    </source>
</evidence>
<feature type="compositionally biased region" description="Low complexity" evidence="1">
    <location>
        <begin position="122"/>
        <end position="151"/>
    </location>
</feature>
<evidence type="ECO:0000313" key="4">
    <source>
        <dbReference type="Proteomes" id="UP001189429"/>
    </source>
</evidence>